<dbReference type="Gene3D" id="1.10.10.10">
    <property type="entry name" value="Winged helix-like DNA-binding domain superfamily/Winged helix DNA-binding domain"/>
    <property type="match status" value="1"/>
</dbReference>
<dbReference type="InterPro" id="IPR001279">
    <property type="entry name" value="Metallo-B-lactamas"/>
</dbReference>
<dbReference type="Proteomes" id="UP000602050">
    <property type="component" value="Unassembled WGS sequence"/>
</dbReference>
<dbReference type="PANTHER" id="PTHR23131:SF4">
    <property type="entry name" value="METALLO-BETA-LACTAMASE SUPERFAMILY POTEIN"/>
    <property type="match status" value="1"/>
</dbReference>
<dbReference type="InterPro" id="IPR036388">
    <property type="entry name" value="WH-like_DNA-bd_sf"/>
</dbReference>
<proteinExistence type="predicted"/>
<dbReference type="SUPFAM" id="SSF56281">
    <property type="entry name" value="Metallo-hydrolase/oxidoreductase"/>
    <property type="match status" value="1"/>
</dbReference>
<dbReference type="Gene3D" id="3.60.15.10">
    <property type="entry name" value="Ribonuclease Z/Hydroxyacylglutathione hydrolase-like"/>
    <property type="match status" value="1"/>
</dbReference>
<reference evidence="2" key="1">
    <citation type="journal article" date="2014" name="Int. J. Syst. Evol. Microbiol.">
        <title>Complete genome sequence of Corynebacterium casei LMG S-19264T (=DSM 44701T), isolated from a smear-ripened cheese.</title>
        <authorList>
            <consortium name="US DOE Joint Genome Institute (JGI-PGF)"/>
            <person name="Walter F."/>
            <person name="Albersmeier A."/>
            <person name="Kalinowski J."/>
            <person name="Ruckert C."/>
        </authorList>
    </citation>
    <scope>NUCLEOTIDE SEQUENCE</scope>
    <source>
        <strain evidence="2">CGMCC 1.12360</strain>
    </source>
</reference>
<dbReference type="Pfam" id="PF21221">
    <property type="entry name" value="B_lactamase-like_C"/>
    <property type="match status" value="1"/>
</dbReference>
<keyword evidence="3" id="KW-1185">Reference proteome</keyword>
<reference evidence="2" key="2">
    <citation type="submission" date="2020-09" db="EMBL/GenBank/DDBJ databases">
        <authorList>
            <person name="Sun Q."/>
            <person name="Zhou Y."/>
        </authorList>
    </citation>
    <scope>NUCLEOTIDE SEQUENCE</scope>
    <source>
        <strain evidence="2">CGMCC 1.12360</strain>
    </source>
</reference>
<dbReference type="InterPro" id="IPR050662">
    <property type="entry name" value="Sec-metab_biosynth-thioest"/>
</dbReference>
<accession>A0A8J3EJA3</accession>
<dbReference type="InterPro" id="IPR048933">
    <property type="entry name" value="B_lactamase-like_C"/>
</dbReference>
<protein>
    <submittedName>
        <fullName evidence="2">MBL fold metallo-hydrolase</fullName>
    </submittedName>
</protein>
<evidence type="ECO:0000313" key="2">
    <source>
        <dbReference type="EMBL" id="GGH69958.1"/>
    </source>
</evidence>
<dbReference type="RefSeq" id="WP_188390739.1">
    <property type="nucleotide sequence ID" value="NZ_BMEV01000005.1"/>
</dbReference>
<dbReference type="AlphaFoldDB" id="A0A8J3EJA3"/>
<organism evidence="2 3">
    <name type="scientific">Compostibacillus humi</name>
    <dbReference type="NCBI Taxonomy" id="1245525"/>
    <lineage>
        <taxon>Bacteria</taxon>
        <taxon>Bacillati</taxon>
        <taxon>Bacillota</taxon>
        <taxon>Bacilli</taxon>
        <taxon>Bacillales</taxon>
        <taxon>Bacillaceae</taxon>
        <taxon>Compostibacillus</taxon>
    </lineage>
</organism>
<sequence>MLEEYGIHFIRMDLPFRLNHVNCFLAEGEKGWKIIDTGLHNKETVHRWEQELAGKQVTDIIITHYHPDHFGYAGGLQEKYGADVHMSKIDAHSGLHAWELDWINKLHDSYVLAGIPVHIANDMVINTKEFIPRVTPYPTVNHYLEEGQHITIGSLDFEVFFTPGHSDGLVVFFQREKRILLSTDHILPRITPNISYWFHGERNPLKRYFSSLEKIRALNADLVVPSHGKPFYDANQRIDEIIAHHEERLDATRKAVEQGNTVYGICRELFPHIKTIHEMRFAIGETIAHLEYLREKHECVCELRNGVYWYYR</sequence>
<comment type="caution">
    <text evidence="2">The sequence shown here is derived from an EMBL/GenBank/DDBJ whole genome shotgun (WGS) entry which is preliminary data.</text>
</comment>
<name>A0A8J3EJA3_9BACI</name>
<evidence type="ECO:0000313" key="3">
    <source>
        <dbReference type="Proteomes" id="UP000602050"/>
    </source>
</evidence>
<dbReference type="InterPro" id="IPR036866">
    <property type="entry name" value="RibonucZ/Hydroxyglut_hydro"/>
</dbReference>
<dbReference type="PANTHER" id="PTHR23131">
    <property type="entry name" value="ENDORIBONUCLEASE LACTB2"/>
    <property type="match status" value="1"/>
</dbReference>
<dbReference type="Pfam" id="PF00753">
    <property type="entry name" value="Lactamase_B"/>
    <property type="match status" value="1"/>
</dbReference>
<gene>
    <name evidence="2" type="ORF">GCM10010978_04410</name>
</gene>
<dbReference type="SMART" id="SM00849">
    <property type="entry name" value="Lactamase_B"/>
    <property type="match status" value="1"/>
</dbReference>
<dbReference type="EMBL" id="BMEV01000005">
    <property type="protein sequence ID" value="GGH69958.1"/>
    <property type="molecule type" value="Genomic_DNA"/>
</dbReference>
<evidence type="ECO:0000259" key="1">
    <source>
        <dbReference type="SMART" id="SM00849"/>
    </source>
</evidence>
<feature type="domain" description="Metallo-beta-lactamase" evidence="1">
    <location>
        <begin position="20"/>
        <end position="227"/>
    </location>
</feature>